<protein>
    <submittedName>
        <fullName evidence="1">Uncharacterized protein</fullName>
    </submittedName>
</protein>
<accession>A0A1I8EMX8</accession>
<evidence type="ECO:0000313" key="1">
    <source>
        <dbReference type="WBParaSite" id="maker-PairedContig_3375-snap-gene-0.7-mRNA-1"/>
    </source>
</evidence>
<name>A0A1I8EMX8_WUCBA</name>
<reference evidence="1" key="1">
    <citation type="submission" date="2016-11" db="UniProtKB">
        <authorList>
            <consortium name="WormBaseParasite"/>
        </authorList>
    </citation>
    <scope>IDENTIFICATION</scope>
    <source>
        <strain evidence="1">pt0022</strain>
    </source>
</reference>
<dbReference type="WBParaSite" id="maker-PairedContig_3375-snap-gene-0.7-mRNA-1">
    <property type="protein sequence ID" value="maker-PairedContig_3375-snap-gene-0.7-mRNA-1"/>
    <property type="gene ID" value="maker-PairedContig_3375-snap-gene-0.7"/>
</dbReference>
<organism evidence="1">
    <name type="scientific">Wuchereria bancrofti</name>
    <dbReference type="NCBI Taxonomy" id="6293"/>
    <lineage>
        <taxon>Eukaryota</taxon>
        <taxon>Metazoa</taxon>
        <taxon>Ecdysozoa</taxon>
        <taxon>Nematoda</taxon>
        <taxon>Chromadorea</taxon>
        <taxon>Rhabditida</taxon>
        <taxon>Spirurina</taxon>
        <taxon>Spiruromorpha</taxon>
        <taxon>Filarioidea</taxon>
        <taxon>Onchocercidae</taxon>
        <taxon>Wuchereria</taxon>
    </lineage>
</organism>
<dbReference type="AlphaFoldDB" id="A0A1I8EMX8"/>
<sequence>MKYTATVQQYIFVEIFFQIVFKDRLQFEFPATKCHFFSICLLFTNLLVSTNFFPKETLCEQLLIASLEINMWKFSDLPTDKQTATLLTAMPCTVNVTDVSKISKEFLNDIQRKMSRLAYMCEVEYDDIELCKAMNSLYNMWKSNPLEEIENDTLVYIKSAKEKVLTDEDVEIVIDFLLEMYIDQLDRFIQTSCSK</sequence>
<proteinExistence type="predicted"/>